<dbReference type="SMART" id="SM00471">
    <property type="entry name" value="HDc"/>
    <property type="match status" value="1"/>
</dbReference>
<dbReference type="InterPro" id="IPR052340">
    <property type="entry name" value="RNase_Y/CdgJ"/>
</dbReference>
<dbReference type="Pfam" id="PF08668">
    <property type="entry name" value="HDOD"/>
    <property type="match status" value="1"/>
</dbReference>
<gene>
    <name evidence="2" type="ORF">ENT66_05235</name>
</gene>
<proteinExistence type="predicted"/>
<feature type="domain" description="HDOD" evidence="1">
    <location>
        <begin position="16"/>
        <end position="215"/>
    </location>
</feature>
<dbReference type="EMBL" id="DSZN01000090">
    <property type="protein sequence ID" value="HGQ85733.1"/>
    <property type="molecule type" value="Genomic_DNA"/>
</dbReference>
<accession>A0A7C4JQW4</accession>
<reference evidence="2" key="1">
    <citation type="journal article" date="2020" name="mSystems">
        <title>Genome- and Community-Level Interaction Insights into Carbon Utilization and Element Cycling Functions of Hydrothermarchaeota in Hydrothermal Sediment.</title>
        <authorList>
            <person name="Zhou Z."/>
            <person name="Liu Y."/>
            <person name="Xu W."/>
            <person name="Pan J."/>
            <person name="Luo Z.H."/>
            <person name="Li M."/>
        </authorList>
    </citation>
    <scope>NUCLEOTIDE SEQUENCE [LARGE SCALE GENOMIC DNA]</scope>
    <source>
        <strain evidence="2">SpSt-6</strain>
    </source>
</reference>
<comment type="caution">
    <text evidence="2">The sequence shown here is derived from an EMBL/GenBank/DDBJ whole genome shotgun (WGS) entry which is preliminary data.</text>
</comment>
<sequence>MKRQILERIFDKVDTIPAFPKVAFQALELLKKEDVDFRELERIIKSDPGIAANFLKIVNSPAFGLPQKIDSLFKAFMFLGINQIKFIVVASVAKKYFNKDLIGYGISVEDIWFHSLACGIIAEEIAFDIGFSPAKIETVYIASILHDIGKIVLDLYTKLEIKEFQKIAREKIDWDFIQIEWLVLGVDHGLVGAHLLERWEFPKYISFAIKAHHDSDLMLQSDIASIVALSNILANMLGIGGGVDVFNYKVPENLLKNLNIEPEKIYKYLKVGLYKSLLIQREFV</sequence>
<dbReference type="CDD" id="cd00077">
    <property type="entry name" value="HDc"/>
    <property type="match status" value="1"/>
</dbReference>
<dbReference type="InterPro" id="IPR006675">
    <property type="entry name" value="HDIG_dom"/>
</dbReference>
<dbReference type="PROSITE" id="PS51833">
    <property type="entry name" value="HDOD"/>
    <property type="match status" value="1"/>
</dbReference>
<dbReference type="PANTHER" id="PTHR33525:SF3">
    <property type="entry name" value="RIBONUCLEASE Y"/>
    <property type="match status" value="1"/>
</dbReference>
<dbReference type="InterPro" id="IPR013976">
    <property type="entry name" value="HDOD"/>
</dbReference>
<dbReference type="NCBIfam" id="TIGR00277">
    <property type="entry name" value="HDIG"/>
    <property type="match status" value="1"/>
</dbReference>
<dbReference type="PANTHER" id="PTHR33525">
    <property type="match status" value="1"/>
</dbReference>
<evidence type="ECO:0000313" key="2">
    <source>
        <dbReference type="EMBL" id="HGQ85733.1"/>
    </source>
</evidence>
<dbReference type="Gene3D" id="1.10.3210.10">
    <property type="entry name" value="Hypothetical protein af1432"/>
    <property type="match status" value="1"/>
</dbReference>
<dbReference type="AlphaFoldDB" id="A0A7C4JQW4"/>
<name>A0A7C4JQW4_9BACT</name>
<dbReference type="SUPFAM" id="SSF109604">
    <property type="entry name" value="HD-domain/PDEase-like"/>
    <property type="match status" value="1"/>
</dbReference>
<dbReference type="InterPro" id="IPR003607">
    <property type="entry name" value="HD/PDEase_dom"/>
</dbReference>
<evidence type="ECO:0000259" key="1">
    <source>
        <dbReference type="PROSITE" id="PS51833"/>
    </source>
</evidence>
<organism evidence="2">
    <name type="scientific">Thermodesulfobacterium geofontis</name>
    <dbReference type="NCBI Taxonomy" id="1295609"/>
    <lineage>
        <taxon>Bacteria</taxon>
        <taxon>Pseudomonadati</taxon>
        <taxon>Thermodesulfobacteriota</taxon>
        <taxon>Thermodesulfobacteria</taxon>
        <taxon>Thermodesulfobacteriales</taxon>
        <taxon>Thermodesulfobacteriaceae</taxon>
        <taxon>Thermodesulfobacterium</taxon>
    </lineage>
</organism>
<protein>
    <submittedName>
        <fullName evidence="2">HDOD domain-containing protein</fullName>
    </submittedName>
</protein>